<dbReference type="PANTHER" id="PTHR30523:SF6">
    <property type="entry name" value="PHOSPHOENOLPYRUVATE CARBOXYLASE"/>
    <property type="match status" value="1"/>
</dbReference>
<comment type="similarity">
    <text evidence="2 9">Belongs to the PEPCase type 1 family.</text>
</comment>
<dbReference type="SUPFAM" id="SSF51621">
    <property type="entry name" value="Phosphoenolpyruvate/pyruvate domain"/>
    <property type="match status" value="1"/>
</dbReference>
<evidence type="ECO:0000256" key="3">
    <source>
        <dbReference type="ARBA" id="ARBA00012305"/>
    </source>
</evidence>
<dbReference type="GO" id="GO:0006099">
    <property type="term" value="P:tricarboxylic acid cycle"/>
    <property type="evidence" value="ECO:0007669"/>
    <property type="project" value="InterPro"/>
</dbReference>
<dbReference type="InterPro" id="IPR018129">
    <property type="entry name" value="PEP_COase_Lys_AS"/>
</dbReference>
<dbReference type="GO" id="GO:0006107">
    <property type="term" value="P:oxaloacetate metabolic process"/>
    <property type="evidence" value="ECO:0007669"/>
    <property type="project" value="UniProtKB-UniRule"/>
</dbReference>
<dbReference type="EC" id="4.1.1.31" evidence="3 9"/>
<gene>
    <name evidence="9" type="primary">ppc</name>
    <name evidence="11" type="ORF">V5R04_04250</name>
</gene>
<comment type="subunit">
    <text evidence="9">Homotetramer.</text>
</comment>
<keyword evidence="7 9" id="KW-0120">Carbon dioxide fixation</keyword>
<dbReference type="GO" id="GO:0005829">
    <property type="term" value="C:cytosol"/>
    <property type="evidence" value="ECO:0007669"/>
    <property type="project" value="TreeGrafter"/>
</dbReference>
<evidence type="ECO:0000256" key="4">
    <source>
        <dbReference type="ARBA" id="ARBA00022419"/>
    </source>
</evidence>
<dbReference type="Pfam" id="PF00311">
    <property type="entry name" value="PEPcase"/>
    <property type="match status" value="2"/>
</dbReference>
<dbReference type="GO" id="GO:0015977">
    <property type="term" value="P:carbon fixation"/>
    <property type="evidence" value="ECO:0007669"/>
    <property type="project" value="UniProtKB-UniRule"/>
</dbReference>
<evidence type="ECO:0000256" key="10">
    <source>
        <dbReference type="PROSITE-ProRule" id="PRU10111"/>
    </source>
</evidence>
<dbReference type="PANTHER" id="PTHR30523">
    <property type="entry name" value="PHOSPHOENOLPYRUVATE CARBOXYLASE"/>
    <property type="match status" value="1"/>
</dbReference>
<dbReference type="PRINTS" id="PR00150">
    <property type="entry name" value="PEPCARBXLASE"/>
</dbReference>
<keyword evidence="5 9" id="KW-0460">Magnesium</keyword>
<dbReference type="PROSITE" id="PS00781">
    <property type="entry name" value="PEPCASE_1"/>
    <property type="match status" value="1"/>
</dbReference>
<dbReference type="EMBL" id="CP146203">
    <property type="protein sequence ID" value="XBH22442.1"/>
    <property type="molecule type" value="Genomic_DNA"/>
</dbReference>
<evidence type="ECO:0000256" key="8">
    <source>
        <dbReference type="ARBA" id="ARBA00048995"/>
    </source>
</evidence>
<comment type="catalytic activity">
    <reaction evidence="8 9">
        <text>oxaloacetate + phosphate = phosphoenolpyruvate + hydrogencarbonate</text>
        <dbReference type="Rhea" id="RHEA:28370"/>
        <dbReference type="ChEBI" id="CHEBI:16452"/>
        <dbReference type="ChEBI" id="CHEBI:17544"/>
        <dbReference type="ChEBI" id="CHEBI:43474"/>
        <dbReference type="ChEBI" id="CHEBI:58702"/>
        <dbReference type="EC" id="4.1.1.31"/>
    </reaction>
</comment>
<evidence type="ECO:0000313" key="11">
    <source>
        <dbReference type="EMBL" id="XBH22442.1"/>
    </source>
</evidence>
<name>A0AAU7DZG6_9MICO</name>
<dbReference type="InterPro" id="IPR015813">
    <property type="entry name" value="Pyrv/PenolPyrv_kinase-like_dom"/>
</dbReference>
<accession>A0AAU7DZG6</accession>
<sequence>MSTSINSNAPNLTGRSVTEFEMPAQMRADVRLLGELLGQVLRESDSPGLFEDVERLRAASISAYIDSSQIAFDTAIQVVESFTTERSIEVARAFTCYFHLVNFAEEHHRVRILRQRDNQATPAKKPNATAEAYADLVTEVGEEAARKRLDGLRFHPVFTAHPTEARRRAVSSAIRRVGDVYEEFEAVESGSSEGLRLKAQLIEEIDTLWRTAPLRMSKPTPEAEVRTIMSVFDKTLFEALPQMYGRINNALQGDEAGREKPLITPFLRVGSWVGGDRDGNPFVTPQVTRTAAGIASEHILAGLEKASDKVSRGLTLDGATTPASAELKALWTKLRSADPVAANDIAERTPHEVHRHVMHLVTRRIKATKVRNADLAYRDPEHLLADLQIVQESLVASGAKRQAYGNLQHLIWQVQTYGFHLAELEVRQHSEVHARVLAKLDAGEELDEKDEEVLELFRTVAYIQERFGARAAGRYIVSFTRSAHDLASVYRLARYAVGEQGTLPVLDVVPLFETFDDLQAAPGILAEIATHPEYAARLEATGRQVEVMLGYSDSSKDVGPVAATLALYEAQELISAWAQEADIELTLFHGRGGALGRGGGPANSAILAQPPHSVDGRFKLTEQGEVIFARYGDPEIALRHVDQVTAAILTASAPSNEERNFGAARKYADIAKVMESASKTRFFDLVKADGFAPWFATVTPMEEIGLLALGSRPARRGLSVESLEDLRAIPWVFAWTQARINLAGWFGLGTALQTVGNLDTLQEAYREWPLFRTMIDNVGMSLAKTDPRIAREYLALGDQPHLADLVLDELALTQEWVIKIVGGSDLLSNKPVLQRAVKLRSPYVDALSLIQLRALRALRNAPQEAETDPEVQRLLLLSVSGVAAGLQNTG</sequence>
<evidence type="ECO:0000256" key="2">
    <source>
        <dbReference type="ARBA" id="ARBA00008346"/>
    </source>
</evidence>
<comment type="function">
    <text evidence="1 9">Forms oxaloacetate, a four-carbon dicarboxylic acid source for the tricarboxylic acid cycle.</text>
</comment>
<comment type="cofactor">
    <cofactor evidence="9">
        <name>Mg(2+)</name>
        <dbReference type="ChEBI" id="CHEBI:18420"/>
    </cofactor>
</comment>
<evidence type="ECO:0000256" key="1">
    <source>
        <dbReference type="ARBA" id="ARBA00003670"/>
    </source>
</evidence>
<evidence type="ECO:0000256" key="6">
    <source>
        <dbReference type="ARBA" id="ARBA00023239"/>
    </source>
</evidence>
<protein>
    <recommendedName>
        <fullName evidence="4 9">Phosphoenolpyruvate carboxylase</fullName>
        <shortName evidence="9">PEPC</shortName>
        <shortName evidence="9">PEPCase</shortName>
        <ecNumber evidence="3 9">4.1.1.31</ecNumber>
    </recommendedName>
</protein>
<evidence type="ECO:0000256" key="5">
    <source>
        <dbReference type="ARBA" id="ARBA00022842"/>
    </source>
</evidence>
<keyword evidence="6 9" id="KW-0456">Lyase</keyword>
<dbReference type="HAMAP" id="MF_00595">
    <property type="entry name" value="PEPcase_type1"/>
    <property type="match status" value="1"/>
</dbReference>
<feature type="active site" evidence="9">
    <location>
        <position position="556"/>
    </location>
</feature>
<evidence type="ECO:0000256" key="9">
    <source>
        <dbReference type="HAMAP-Rule" id="MF_00595"/>
    </source>
</evidence>
<feature type="active site" evidence="9 10">
    <location>
        <position position="161"/>
    </location>
</feature>
<dbReference type="InterPro" id="IPR021135">
    <property type="entry name" value="PEP_COase"/>
</dbReference>
<evidence type="ECO:0000256" key="7">
    <source>
        <dbReference type="ARBA" id="ARBA00023300"/>
    </source>
</evidence>
<dbReference type="GO" id="GO:0000287">
    <property type="term" value="F:magnesium ion binding"/>
    <property type="evidence" value="ECO:0007669"/>
    <property type="project" value="UniProtKB-UniRule"/>
</dbReference>
<dbReference type="InterPro" id="IPR022805">
    <property type="entry name" value="PEP_COase_bac/pln-type"/>
</dbReference>
<reference evidence="11" key="1">
    <citation type="submission" date="2024-02" db="EMBL/GenBank/DDBJ databases">
        <title>Tomenella chthoni gen. nov. sp. nov., a member of the family Jonesiaceae isolated from bat guano.</title>
        <authorList>
            <person name="Miller S.L."/>
            <person name="King J."/>
            <person name="Sankaranarayanan K."/>
            <person name="Lawson P.A."/>
        </authorList>
    </citation>
    <scope>NUCLEOTIDE SEQUENCE</scope>
    <source>
        <strain evidence="11">BS-20</strain>
    </source>
</reference>
<organism evidence="11">
    <name type="scientific">Jonesiaceae bacterium BS-20</name>
    <dbReference type="NCBI Taxonomy" id="3120821"/>
    <lineage>
        <taxon>Bacteria</taxon>
        <taxon>Bacillati</taxon>
        <taxon>Actinomycetota</taxon>
        <taxon>Actinomycetes</taxon>
        <taxon>Micrococcales</taxon>
        <taxon>Jonesiaceae</taxon>
    </lineage>
</organism>
<dbReference type="Gene3D" id="1.20.1440.90">
    <property type="entry name" value="Phosphoenolpyruvate/pyruvate domain"/>
    <property type="match status" value="1"/>
</dbReference>
<dbReference type="AlphaFoldDB" id="A0AAU7DZG6"/>
<dbReference type="GO" id="GO:0008964">
    <property type="term" value="F:phosphoenolpyruvate carboxylase activity"/>
    <property type="evidence" value="ECO:0007669"/>
    <property type="project" value="UniProtKB-UniRule"/>
</dbReference>
<proteinExistence type="inferred from homology"/>